<keyword evidence="2" id="KW-1185">Reference proteome</keyword>
<dbReference type="Proteomes" id="UP000247647">
    <property type="component" value="Unassembled WGS sequence"/>
</dbReference>
<organism evidence="1 2">
    <name type="scientific">Aspergillus neoniger (strain CBS 115656)</name>
    <dbReference type="NCBI Taxonomy" id="1448310"/>
    <lineage>
        <taxon>Eukaryota</taxon>
        <taxon>Fungi</taxon>
        <taxon>Dikarya</taxon>
        <taxon>Ascomycota</taxon>
        <taxon>Pezizomycotina</taxon>
        <taxon>Eurotiomycetes</taxon>
        <taxon>Eurotiomycetidae</taxon>
        <taxon>Eurotiales</taxon>
        <taxon>Aspergillaceae</taxon>
        <taxon>Aspergillus</taxon>
        <taxon>Aspergillus subgen. Circumdati</taxon>
    </lineage>
</organism>
<dbReference type="RefSeq" id="XP_025476431.1">
    <property type="nucleotide sequence ID" value="XM_025624018.1"/>
</dbReference>
<dbReference type="EMBL" id="KZ821476">
    <property type="protein sequence ID" value="PYH30953.1"/>
    <property type="molecule type" value="Genomic_DNA"/>
</dbReference>
<accession>A0A318YEU8</accession>
<reference evidence="1" key="1">
    <citation type="submission" date="2016-12" db="EMBL/GenBank/DDBJ databases">
        <title>The genomes of Aspergillus section Nigri reveals drivers in fungal speciation.</title>
        <authorList>
            <consortium name="DOE Joint Genome Institute"/>
            <person name="Vesth T.C."/>
            <person name="Nybo J."/>
            <person name="Theobald S."/>
            <person name="Brandl J."/>
            <person name="Frisvad J.C."/>
            <person name="Nielsen K.F."/>
            <person name="Lyhne E.K."/>
            <person name="Kogle M.E."/>
            <person name="Kuo A."/>
            <person name="Riley R."/>
            <person name="Clum A."/>
            <person name="Nolan M."/>
            <person name="Lipzen A."/>
            <person name="Salamov A."/>
            <person name="Henrissat B."/>
            <person name="Wiebenga A."/>
            <person name="De Vries R.P."/>
            <person name="Grigoriev I.V."/>
            <person name="Mortensen U.H."/>
            <person name="Andersen M.R."/>
            <person name="Baker S.E."/>
        </authorList>
    </citation>
    <scope>NUCLEOTIDE SEQUENCE [LARGE SCALE GENOMIC DNA]</scope>
    <source>
        <strain evidence="1">CBS 115656</strain>
    </source>
</reference>
<dbReference type="GeneID" id="37126474"/>
<name>A0A318YEU8_ASPNB</name>
<evidence type="ECO:0000313" key="2">
    <source>
        <dbReference type="Proteomes" id="UP000247647"/>
    </source>
</evidence>
<dbReference type="AlphaFoldDB" id="A0A318YEU8"/>
<proteinExistence type="predicted"/>
<evidence type="ECO:0000313" key="1">
    <source>
        <dbReference type="EMBL" id="PYH30953.1"/>
    </source>
</evidence>
<dbReference type="OrthoDB" id="10509659at2759"/>
<gene>
    <name evidence="1" type="ORF">BO87DRAFT_379357</name>
</gene>
<sequence>MTGCLPNQAARCEVLRPLLHFTRNRNLTSSRLCSSYTCISFSYYYSVAFWLLPSPGYPVVSLLPSPVSSGARSSHLSLPLSAPLSPSSLARSRRSLRWCDYSIENLLQSWPGLAFAGFPDLI</sequence>
<protein>
    <submittedName>
        <fullName evidence="1">Uncharacterized protein</fullName>
    </submittedName>
</protein>